<evidence type="ECO:0008006" key="3">
    <source>
        <dbReference type="Google" id="ProtNLM"/>
    </source>
</evidence>
<organism evidence="1 2">
    <name type="scientific">Apodospora peruviana</name>
    <dbReference type="NCBI Taxonomy" id="516989"/>
    <lineage>
        <taxon>Eukaryota</taxon>
        <taxon>Fungi</taxon>
        <taxon>Dikarya</taxon>
        <taxon>Ascomycota</taxon>
        <taxon>Pezizomycotina</taxon>
        <taxon>Sordariomycetes</taxon>
        <taxon>Sordariomycetidae</taxon>
        <taxon>Sordariales</taxon>
        <taxon>Lasiosphaeriaceae</taxon>
        <taxon>Apodospora</taxon>
    </lineage>
</organism>
<dbReference type="EMBL" id="JAUEDM010000004">
    <property type="protein sequence ID" value="KAK3318980.1"/>
    <property type="molecule type" value="Genomic_DNA"/>
</dbReference>
<gene>
    <name evidence="1" type="ORF">B0H66DRAFT_603540</name>
</gene>
<name>A0AAE0M4T2_9PEZI</name>
<reference evidence="1" key="1">
    <citation type="journal article" date="2023" name="Mol. Phylogenet. Evol.">
        <title>Genome-scale phylogeny and comparative genomics of the fungal order Sordariales.</title>
        <authorList>
            <person name="Hensen N."/>
            <person name="Bonometti L."/>
            <person name="Westerberg I."/>
            <person name="Brannstrom I.O."/>
            <person name="Guillou S."/>
            <person name="Cros-Aarteil S."/>
            <person name="Calhoun S."/>
            <person name="Haridas S."/>
            <person name="Kuo A."/>
            <person name="Mondo S."/>
            <person name="Pangilinan J."/>
            <person name="Riley R."/>
            <person name="LaButti K."/>
            <person name="Andreopoulos B."/>
            <person name="Lipzen A."/>
            <person name="Chen C."/>
            <person name="Yan M."/>
            <person name="Daum C."/>
            <person name="Ng V."/>
            <person name="Clum A."/>
            <person name="Steindorff A."/>
            <person name="Ohm R.A."/>
            <person name="Martin F."/>
            <person name="Silar P."/>
            <person name="Natvig D.O."/>
            <person name="Lalanne C."/>
            <person name="Gautier V."/>
            <person name="Ament-Velasquez S.L."/>
            <person name="Kruys A."/>
            <person name="Hutchinson M.I."/>
            <person name="Powell A.J."/>
            <person name="Barry K."/>
            <person name="Miller A.N."/>
            <person name="Grigoriev I.V."/>
            <person name="Debuchy R."/>
            <person name="Gladieux P."/>
            <person name="Hiltunen Thoren M."/>
            <person name="Johannesson H."/>
        </authorList>
    </citation>
    <scope>NUCLEOTIDE SEQUENCE</scope>
    <source>
        <strain evidence="1">CBS 118394</strain>
    </source>
</reference>
<reference evidence="1" key="2">
    <citation type="submission" date="2023-06" db="EMBL/GenBank/DDBJ databases">
        <authorList>
            <consortium name="Lawrence Berkeley National Laboratory"/>
            <person name="Haridas S."/>
            <person name="Hensen N."/>
            <person name="Bonometti L."/>
            <person name="Westerberg I."/>
            <person name="Brannstrom I.O."/>
            <person name="Guillou S."/>
            <person name="Cros-Aarteil S."/>
            <person name="Calhoun S."/>
            <person name="Kuo A."/>
            <person name="Mondo S."/>
            <person name="Pangilinan J."/>
            <person name="Riley R."/>
            <person name="Labutti K."/>
            <person name="Andreopoulos B."/>
            <person name="Lipzen A."/>
            <person name="Chen C."/>
            <person name="Yanf M."/>
            <person name="Daum C."/>
            <person name="Ng V."/>
            <person name="Clum A."/>
            <person name="Steindorff A."/>
            <person name="Ohm R."/>
            <person name="Martin F."/>
            <person name="Silar P."/>
            <person name="Natvig D."/>
            <person name="Lalanne C."/>
            <person name="Gautier V."/>
            <person name="Ament-Velasquez S.L."/>
            <person name="Kruys A."/>
            <person name="Hutchinson M.I."/>
            <person name="Powell A.J."/>
            <person name="Barry K."/>
            <person name="Miller A.N."/>
            <person name="Grigoriev I.V."/>
            <person name="Debuchy R."/>
            <person name="Gladieux P."/>
            <person name="Thoren M.H."/>
            <person name="Johannesson H."/>
        </authorList>
    </citation>
    <scope>NUCLEOTIDE SEQUENCE</scope>
    <source>
        <strain evidence="1">CBS 118394</strain>
    </source>
</reference>
<evidence type="ECO:0000313" key="2">
    <source>
        <dbReference type="Proteomes" id="UP001283341"/>
    </source>
</evidence>
<accession>A0AAE0M4T2</accession>
<dbReference type="AlphaFoldDB" id="A0AAE0M4T2"/>
<comment type="caution">
    <text evidence="1">The sequence shown here is derived from an EMBL/GenBank/DDBJ whole genome shotgun (WGS) entry which is preliminary data.</text>
</comment>
<protein>
    <recommendedName>
        <fullName evidence="3">HNH nuclease domain-containing protein</fullName>
    </recommendedName>
</protein>
<sequence length="282" mass="32100">MLAVKDWLDNGEERSASWLETNEARRISEQAGAAYFECRIYMKQAERVNQGGYYLDKWSVGAVHLFPYKLDSDVLISLFGEDVEGDLIAARNGLLLQKDVESAFIDDIAIVIVPDLPDNPTAEEFAGWEGKEPKDCRWHIIDEDAESLDAIVVPENGVFTEAEHTAVRDLDGHRLSFTNDNRPAARYLYLLFVVAQLRMAWRHRYIADRRPMNPTPTVGKGIMEIGRYDTSFQENIMSPLPGTDHHDTQAQRYKERDDGEIDLLAIAKIIAAQRRGDEEEDE</sequence>
<dbReference type="Proteomes" id="UP001283341">
    <property type="component" value="Unassembled WGS sequence"/>
</dbReference>
<evidence type="ECO:0000313" key="1">
    <source>
        <dbReference type="EMBL" id="KAK3318980.1"/>
    </source>
</evidence>
<keyword evidence="2" id="KW-1185">Reference proteome</keyword>
<proteinExistence type="predicted"/>